<keyword evidence="5 10" id="KW-0472">Membrane</keyword>
<dbReference type="Gene3D" id="1.20.1070.10">
    <property type="entry name" value="Rhodopsin 7-helix transmembrane proteins"/>
    <property type="match status" value="1"/>
</dbReference>
<feature type="transmembrane region" description="Helical" evidence="10">
    <location>
        <begin position="230"/>
        <end position="251"/>
    </location>
</feature>
<feature type="region of interest" description="Disordered" evidence="9">
    <location>
        <begin position="306"/>
        <end position="325"/>
    </location>
</feature>
<dbReference type="AlphaFoldDB" id="A0AAD9QTU5"/>
<dbReference type="PRINTS" id="PR00237">
    <property type="entry name" value="GPCRRHODOPSN"/>
</dbReference>
<feature type="transmembrane region" description="Helical" evidence="10">
    <location>
        <begin position="50"/>
        <end position="70"/>
    </location>
</feature>
<name>A0AAD9QTU5_ACRCE</name>
<evidence type="ECO:0000259" key="11">
    <source>
        <dbReference type="PROSITE" id="PS50262"/>
    </source>
</evidence>
<dbReference type="GO" id="GO:0016020">
    <property type="term" value="C:membrane"/>
    <property type="evidence" value="ECO:0007669"/>
    <property type="project" value="UniProtKB-SubCell"/>
</dbReference>
<feature type="transmembrane region" description="Helical" evidence="10">
    <location>
        <begin position="12"/>
        <end position="38"/>
    </location>
</feature>
<dbReference type="InterPro" id="IPR050125">
    <property type="entry name" value="GPCR_opsins"/>
</dbReference>
<comment type="caution">
    <text evidence="12">The sequence shown here is derived from an EMBL/GenBank/DDBJ whole genome shotgun (WGS) entry which is preliminary data.</text>
</comment>
<dbReference type="Proteomes" id="UP001249851">
    <property type="component" value="Unassembled WGS sequence"/>
</dbReference>
<evidence type="ECO:0000256" key="8">
    <source>
        <dbReference type="RuleBase" id="RU000688"/>
    </source>
</evidence>
<evidence type="ECO:0000313" key="13">
    <source>
        <dbReference type="Proteomes" id="UP001249851"/>
    </source>
</evidence>
<dbReference type="PANTHER" id="PTHR24240">
    <property type="entry name" value="OPSIN"/>
    <property type="match status" value="1"/>
</dbReference>
<evidence type="ECO:0000256" key="9">
    <source>
        <dbReference type="SAM" id="MobiDB-lite"/>
    </source>
</evidence>
<comment type="similarity">
    <text evidence="8">Belongs to the G-protein coupled receptor 1 family.</text>
</comment>
<reference evidence="12" key="1">
    <citation type="journal article" date="2023" name="G3 (Bethesda)">
        <title>Whole genome assembly and annotation of the endangered Caribbean coral Acropora cervicornis.</title>
        <authorList>
            <person name="Selwyn J.D."/>
            <person name="Vollmer S.V."/>
        </authorList>
    </citation>
    <scope>NUCLEOTIDE SEQUENCE</scope>
    <source>
        <strain evidence="12">K2</strain>
    </source>
</reference>
<feature type="domain" description="G-protein coupled receptors family 1 profile" evidence="11">
    <location>
        <begin position="29"/>
        <end position="282"/>
    </location>
</feature>
<keyword evidence="7 8" id="KW-0807">Transducer</keyword>
<dbReference type="GO" id="GO:0004930">
    <property type="term" value="F:G protein-coupled receptor activity"/>
    <property type="evidence" value="ECO:0007669"/>
    <property type="project" value="UniProtKB-KW"/>
</dbReference>
<evidence type="ECO:0000256" key="3">
    <source>
        <dbReference type="ARBA" id="ARBA00022989"/>
    </source>
</evidence>
<dbReference type="EMBL" id="JARQWQ010000014">
    <property type="protein sequence ID" value="KAK2567404.1"/>
    <property type="molecule type" value="Genomic_DNA"/>
</dbReference>
<evidence type="ECO:0000313" key="12">
    <source>
        <dbReference type="EMBL" id="KAK2567404.1"/>
    </source>
</evidence>
<feature type="compositionally biased region" description="Basic and acidic residues" evidence="9">
    <location>
        <begin position="316"/>
        <end position="325"/>
    </location>
</feature>
<feature type="transmembrane region" description="Helical" evidence="10">
    <location>
        <begin position="90"/>
        <end position="110"/>
    </location>
</feature>
<dbReference type="InterPro" id="IPR017452">
    <property type="entry name" value="GPCR_Rhodpsn_7TM"/>
</dbReference>
<evidence type="ECO:0000256" key="2">
    <source>
        <dbReference type="ARBA" id="ARBA00022692"/>
    </source>
</evidence>
<keyword evidence="3 10" id="KW-1133">Transmembrane helix</keyword>
<dbReference type="CDD" id="cd00637">
    <property type="entry name" value="7tm_classA_rhodopsin-like"/>
    <property type="match status" value="1"/>
</dbReference>
<keyword evidence="13" id="KW-1185">Reference proteome</keyword>
<reference evidence="12" key="2">
    <citation type="journal article" date="2023" name="Science">
        <title>Genomic signatures of disease resistance in endangered staghorn corals.</title>
        <authorList>
            <person name="Vollmer S.V."/>
            <person name="Selwyn J.D."/>
            <person name="Despard B.A."/>
            <person name="Roesel C.L."/>
        </authorList>
    </citation>
    <scope>NUCLEOTIDE SEQUENCE</scope>
    <source>
        <strain evidence="12">K2</strain>
    </source>
</reference>
<evidence type="ECO:0000256" key="10">
    <source>
        <dbReference type="SAM" id="Phobius"/>
    </source>
</evidence>
<dbReference type="PROSITE" id="PS00237">
    <property type="entry name" value="G_PROTEIN_RECEP_F1_1"/>
    <property type="match status" value="1"/>
</dbReference>
<keyword evidence="2 8" id="KW-0812">Transmembrane</keyword>
<evidence type="ECO:0000256" key="5">
    <source>
        <dbReference type="ARBA" id="ARBA00023136"/>
    </source>
</evidence>
<feature type="transmembrane region" description="Helical" evidence="10">
    <location>
        <begin position="131"/>
        <end position="157"/>
    </location>
</feature>
<protein>
    <submittedName>
        <fullName evidence="12">Galanin receptor 2b</fullName>
    </submittedName>
</protein>
<keyword evidence="4 8" id="KW-0297">G-protein coupled receptor</keyword>
<comment type="subcellular location">
    <subcellularLocation>
        <location evidence="1">Membrane</location>
        <topology evidence="1">Multi-pass membrane protein</topology>
    </subcellularLocation>
</comment>
<evidence type="ECO:0000256" key="6">
    <source>
        <dbReference type="ARBA" id="ARBA00023170"/>
    </source>
</evidence>
<dbReference type="Pfam" id="PF00001">
    <property type="entry name" value="7tm_1"/>
    <property type="match status" value="1"/>
</dbReference>
<feature type="transmembrane region" description="Helical" evidence="10">
    <location>
        <begin position="177"/>
        <end position="199"/>
    </location>
</feature>
<keyword evidence="6 8" id="KW-0675">Receptor</keyword>
<sequence>MTEFTNSECEGLIGQNVVLGLACFFGITANLILLGFSLKHGCGGLSPDKLLITNFAVADLIALMFSLPLHVRAINGSSDLKDNNICLARFFIMFTCFAVNITTLATIGIDRYDAICHAPVRKMTSRTTAHYIVFIWAFACFTAVAGGTGHILTVAHGKHVCARPEQVFNKIANTGKFVMLAVVTLWIVPSLGIIFNRFYGIASYVREYSSHLRSVLGTSGVRKEVKLTKICLVMIITYLSLWVTFAIMVILRNRFSSVSVHCAYLWAYSLAYCSFAVVPIEYMVLDRRFLIGVYQNCVRRPKSKVKSKENGYPIGRDGKATHTTN</sequence>
<accession>A0AAD9QTU5</accession>
<organism evidence="12 13">
    <name type="scientific">Acropora cervicornis</name>
    <name type="common">Staghorn coral</name>
    <dbReference type="NCBI Taxonomy" id="6130"/>
    <lineage>
        <taxon>Eukaryota</taxon>
        <taxon>Metazoa</taxon>
        <taxon>Cnidaria</taxon>
        <taxon>Anthozoa</taxon>
        <taxon>Hexacorallia</taxon>
        <taxon>Scleractinia</taxon>
        <taxon>Astrocoeniina</taxon>
        <taxon>Acroporidae</taxon>
        <taxon>Acropora</taxon>
    </lineage>
</organism>
<gene>
    <name evidence="12" type="ORF">P5673_008214</name>
</gene>
<evidence type="ECO:0000256" key="7">
    <source>
        <dbReference type="ARBA" id="ARBA00023224"/>
    </source>
</evidence>
<dbReference type="PROSITE" id="PS50262">
    <property type="entry name" value="G_PROTEIN_RECEP_F1_2"/>
    <property type="match status" value="1"/>
</dbReference>
<feature type="transmembrane region" description="Helical" evidence="10">
    <location>
        <begin position="263"/>
        <end position="285"/>
    </location>
</feature>
<evidence type="ECO:0000256" key="1">
    <source>
        <dbReference type="ARBA" id="ARBA00004141"/>
    </source>
</evidence>
<proteinExistence type="inferred from homology"/>
<dbReference type="SUPFAM" id="SSF81321">
    <property type="entry name" value="Family A G protein-coupled receptor-like"/>
    <property type="match status" value="1"/>
</dbReference>
<dbReference type="InterPro" id="IPR000276">
    <property type="entry name" value="GPCR_Rhodpsn"/>
</dbReference>
<evidence type="ECO:0000256" key="4">
    <source>
        <dbReference type="ARBA" id="ARBA00023040"/>
    </source>
</evidence>